<proteinExistence type="predicted"/>
<sequence length="79" mass="8782">MKALLEAITYQVNLLNVENATTNLGTGILTLLFDNNTFNQDCEIITSINELLASRDPLTRNINNDKNLDSELSNSNVKL</sequence>
<organism evidence="1 2">
    <name type="scientific">Schistosoma mattheei</name>
    <dbReference type="NCBI Taxonomy" id="31246"/>
    <lineage>
        <taxon>Eukaryota</taxon>
        <taxon>Metazoa</taxon>
        <taxon>Spiralia</taxon>
        <taxon>Lophotrochozoa</taxon>
        <taxon>Platyhelminthes</taxon>
        <taxon>Trematoda</taxon>
        <taxon>Digenea</taxon>
        <taxon>Strigeidida</taxon>
        <taxon>Schistosomatoidea</taxon>
        <taxon>Schistosomatidae</taxon>
        <taxon>Schistosoma</taxon>
    </lineage>
</organism>
<dbReference type="Proteomes" id="UP000269396">
    <property type="component" value="Unassembled WGS sequence"/>
</dbReference>
<evidence type="ECO:0000313" key="1">
    <source>
        <dbReference type="EMBL" id="VDP45248.1"/>
    </source>
</evidence>
<dbReference type="EMBL" id="UZAL01029012">
    <property type="protein sequence ID" value="VDP45248.1"/>
    <property type="molecule type" value="Genomic_DNA"/>
</dbReference>
<evidence type="ECO:0000313" key="2">
    <source>
        <dbReference type="Proteomes" id="UP000269396"/>
    </source>
</evidence>
<accession>A0A3P8EF59</accession>
<name>A0A3P8EF59_9TREM</name>
<dbReference type="AlphaFoldDB" id="A0A3P8EF59"/>
<reference evidence="1 2" key="1">
    <citation type="submission" date="2018-11" db="EMBL/GenBank/DDBJ databases">
        <authorList>
            <consortium name="Pathogen Informatics"/>
        </authorList>
    </citation>
    <scope>NUCLEOTIDE SEQUENCE [LARGE SCALE GENOMIC DNA]</scope>
    <source>
        <strain>Denwood</strain>
        <strain evidence="2">Zambia</strain>
    </source>
</reference>
<protein>
    <submittedName>
        <fullName evidence="1">Uncharacterized protein</fullName>
    </submittedName>
</protein>
<keyword evidence="2" id="KW-1185">Reference proteome</keyword>
<gene>
    <name evidence="1" type="ORF">SMTD_LOCUS8556</name>
</gene>